<proteinExistence type="predicted"/>
<reference evidence="1 2" key="1">
    <citation type="journal article" date="2012" name="J. Bacteriol.">
        <title>Genome Sequence of the Filamentous Bacterium Fibrisoma limi BUZ 3T.</title>
        <authorList>
            <person name="Filippini M."/>
            <person name="Qi W."/>
            <person name="Jaenicke S."/>
            <person name="Goesmann A."/>
            <person name="Smits T.H."/>
            <person name="Bagheri H.C."/>
        </authorList>
    </citation>
    <scope>NUCLEOTIDE SEQUENCE [LARGE SCALE GENOMIC DNA]</scope>
    <source>
        <strain evidence="2">BUZ 3T</strain>
    </source>
</reference>
<gene>
    <name evidence="1" type="ORF">BN8_03538</name>
</gene>
<accession>I2GKF1</accession>
<sequence length="34" mass="4009">MGSNEIQTMLAIKRLIGLLRRFKMRANFCCFAQF</sequence>
<protein>
    <submittedName>
        <fullName evidence="1">Uncharacterized protein</fullName>
    </submittedName>
</protein>
<dbReference type="AlphaFoldDB" id="I2GKF1"/>
<keyword evidence="2" id="KW-1185">Reference proteome</keyword>
<dbReference type="Proteomes" id="UP000009309">
    <property type="component" value="Unassembled WGS sequence"/>
</dbReference>
<organism evidence="1 2">
    <name type="scientific">Fibrisoma limi BUZ 3</name>
    <dbReference type="NCBI Taxonomy" id="1185876"/>
    <lineage>
        <taxon>Bacteria</taxon>
        <taxon>Pseudomonadati</taxon>
        <taxon>Bacteroidota</taxon>
        <taxon>Cytophagia</taxon>
        <taxon>Cytophagales</taxon>
        <taxon>Spirosomataceae</taxon>
        <taxon>Fibrisoma</taxon>
    </lineage>
</organism>
<name>I2GKF1_9BACT</name>
<dbReference type="EMBL" id="CAIT01000006">
    <property type="protein sequence ID" value="CCH54376.1"/>
    <property type="molecule type" value="Genomic_DNA"/>
</dbReference>
<comment type="caution">
    <text evidence="1">The sequence shown here is derived from an EMBL/GenBank/DDBJ whole genome shotgun (WGS) entry which is preliminary data.</text>
</comment>
<evidence type="ECO:0000313" key="2">
    <source>
        <dbReference type="Proteomes" id="UP000009309"/>
    </source>
</evidence>
<evidence type="ECO:0000313" key="1">
    <source>
        <dbReference type="EMBL" id="CCH54376.1"/>
    </source>
</evidence>